<dbReference type="InterPro" id="IPR035625">
    <property type="entry name" value="Tfc3-like_eWH"/>
</dbReference>
<dbReference type="EMBL" id="GECU01018277">
    <property type="protein sequence ID" value="JAS89429.1"/>
    <property type="molecule type" value="Transcribed_RNA"/>
</dbReference>
<evidence type="ECO:0000259" key="2">
    <source>
        <dbReference type="Pfam" id="PF24101"/>
    </source>
</evidence>
<dbReference type="InterPro" id="IPR044210">
    <property type="entry name" value="Tfc3-like"/>
</dbReference>
<evidence type="ECO:0000256" key="1">
    <source>
        <dbReference type="SAM" id="MobiDB-lite"/>
    </source>
</evidence>
<dbReference type="CDD" id="cd16169">
    <property type="entry name" value="Tau138_eWH"/>
    <property type="match status" value="1"/>
</dbReference>
<dbReference type="GO" id="GO:0000127">
    <property type="term" value="C:transcription factor TFIIIC complex"/>
    <property type="evidence" value="ECO:0007669"/>
    <property type="project" value="InterPro"/>
</dbReference>
<feature type="domain" description="GTF3C1 extended winged-helix" evidence="2">
    <location>
        <begin position="96"/>
        <end position="198"/>
    </location>
</feature>
<proteinExistence type="predicted"/>
<dbReference type="GO" id="GO:0006384">
    <property type="term" value="P:transcription initiation at RNA polymerase III promoter"/>
    <property type="evidence" value="ECO:0007669"/>
    <property type="project" value="InterPro"/>
</dbReference>
<evidence type="ECO:0000313" key="3">
    <source>
        <dbReference type="EMBL" id="JAS89429.1"/>
    </source>
</evidence>
<feature type="compositionally biased region" description="Low complexity" evidence="1">
    <location>
        <begin position="1273"/>
        <end position="1282"/>
    </location>
</feature>
<accession>A0A1B6IR90</accession>
<reference evidence="3" key="1">
    <citation type="submission" date="2015-11" db="EMBL/GenBank/DDBJ databases">
        <title>De novo transcriptome assembly of four potential Pierce s Disease insect vectors from Arizona vineyards.</title>
        <authorList>
            <person name="Tassone E.E."/>
        </authorList>
    </citation>
    <scope>NUCLEOTIDE SEQUENCE</scope>
</reference>
<gene>
    <name evidence="3" type="ORF">g.50179</name>
</gene>
<feature type="compositionally biased region" description="Basic and acidic residues" evidence="1">
    <location>
        <begin position="1"/>
        <end position="20"/>
    </location>
</feature>
<dbReference type="PANTHER" id="PTHR15180">
    <property type="entry name" value="GENERAL TRANSCRIPTION FACTOR 3C POLYPEPTIDE 1"/>
    <property type="match status" value="1"/>
</dbReference>
<sequence>MTKSKKDSKSKSEKRKHSEVEAGPSGLSPECKKIKHKPQESKKTEDKTQTSVAGEDMPKEKIEIDIKFPDAILFNNSLSGSRLSRDPTSVEQNSISFRILKRTNMIMEAVHKQKVIFDYSKLQKMIYEEEVREGYDVRMDKKSLLRIINRLSTEGHVKHIRITLRGYQKEKVLTFLCHPSVPIDHSVIQSAIDQAKMKFHILGKESKSKKEKKLKKTQVIEKASGETLHETTDLKIEENIGLKYNAHVGRQYGFKPKYMRIQVLHKYMFYLVYGYEGDESLDQQQAIAELENQTKISADVRAEMSQIYNPSLDWRMFLPPLPQHGGYSEGWALMSDILLRLPLSIFIQVVNLTYELPELEEYLNHPIKKHFLVKNLPLQFRTALTFARKYIFTVHEQVQKLCCVGLIQLGPQRLKEKDQVFVYLNRNAILWDTISSPDGYHQIDKSKEYPVHQYYFNSLSAVERYWYELWNICMNTLLGGRMCMSGKVVEVEPTNNKPEMMEAMEPRTVEEAAARDVGYLPGDHLGAAGFDSTMFAHLKRNWYWNSSKTYPDTAQTHAPAPTTDLEPMVYLPKKEERKISVKPLRVISETSSARRRVGRRECAKPDLKESLRQVKKRLNTKKTVRTLKHRKRTGRKPYYDQVDREALLKMSKLRVDWSAKEDNLLLLCKVAFVIFLFIGKRYQNLIIVRQILHEQCPEATDKTSRACQRRLNYMMKNPQTQRSVNLCVEEMKQDNVVMKKLKDVAEMMNTEGRAKLSQKEREDRWAECYKDLVLLLQDHYKKLHSQELSRISEGFVLPENAEELLENYRVLRPQKFKKRGFNAIHNVMDIHAGVINSTILSSLNCVGDKTSWSYQLFNIYQQYPDKLLRTVMAKTRSDQMVSLRKRYLRTHIRSGDYLPLSSSPYQLSISYINLLTTRYQFELYGDCLGMYQRLWAAWQDAECPHEEVMATQGGIAACIVEFCSQEQIDFKLEIPDQIIVMDPNVIQKDETYTRIVQRYQDILSKCKDPDQVSTTAIFDDNYKTQTQDSSVMEEEVMPKSSQNTIAKAATRIALYLTREECDKAEGVEQKEMQHAHDFFVVNATRIFCRLKEGDAEGLAVLSNEKINSVLSNIKRLATFPDKRSRDLEVTSEISDKMGVSQQLVEDIVNLIHSKKEMGATIDKIREVYGVDSQVAVVLQELVDSQVCLRCGINKTRLVHREHSRPWIIRSYRLLRSERERITVPDHNRHGMLINISENAEKLPTSSVPEEPTDNIEDHKMEVDSKPNSSEIEPVPSTSSASPPSLPPRQRRPPTHLDSAEPDTCPDSGVKRSSAKFVSSGLRKIKKAAPIENKTKCNLNVCVRPWIRINGTLNRRVLDKFLSSVLGHIMVVPLGSLKMVQDRFTPAFQPHHTRELVEILAEINCIKMMAVGNSHKSTLFSKPTQVSLVPATGLESEESILLEPDSMAVSRLACFIGDTAYRKDIYSTDGDKS</sequence>
<dbReference type="Pfam" id="PF24101">
    <property type="entry name" value="WHD_GTF3C1"/>
    <property type="match status" value="1"/>
</dbReference>
<dbReference type="GO" id="GO:0042791">
    <property type="term" value="P:5S class rRNA transcription by RNA polymerase III"/>
    <property type="evidence" value="ECO:0007669"/>
    <property type="project" value="TreeGrafter"/>
</dbReference>
<organism evidence="3">
    <name type="scientific">Homalodisca liturata</name>
    <dbReference type="NCBI Taxonomy" id="320908"/>
    <lineage>
        <taxon>Eukaryota</taxon>
        <taxon>Metazoa</taxon>
        <taxon>Ecdysozoa</taxon>
        <taxon>Arthropoda</taxon>
        <taxon>Hexapoda</taxon>
        <taxon>Insecta</taxon>
        <taxon>Pterygota</taxon>
        <taxon>Neoptera</taxon>
        <taxon>Paraneoptera</taxon>
        <taxon>Hemiptera</taxon>
        <taxon>Auchenorrhyncha</taxon>
        <taxon>Membracoidea</taxon>
        <taxon>Cicadellidae</taxon>
        <taxon>Cicadellinae</taxon>
        <taxon>Proconiini</taxon>
        <taxon>Homalodisca</taxon>
    </lineage>
</organism>
<dbReference type="InterPro" id="IPR056467">
    <property type="entry name" value="eWH_GTF3C1"/>
</dbReference>
<feature type="region of interest" description="Disordered" evidence="1">
    <location>
        <begin position="1"/>
        <end position="55"/>
    </location>
</feature>
<protein>
    <recommendedName>
        <fullName evidence="2">GTF3C1 extended winged-helix domain-containing protein</fullName>
    </recommendedName>
</protein>
<dbReference type="PANTHER" id="PTHR15180:SF1">
    <property type="entry name" value="GENERAL TRANSCRIPTION FACTOR 3C POLYPEPTIDE 1"/>
    <property type="match status" value="1"/>
</dbReference>
<name>A0A1B6IR90_9HEMI</name>
<feature type="compositionally biased region" description="Basic and acidic residues" evidence="1">
    <location>
        <begin position="37"/>
        <end position="48"/>
    </location>
</feature>
<feature type="compositionally biased region" description="Basic and acidic residues" evidence="1">
    <location>
        <begin position="1255"/>
        <end position="1264"/>
    </location>
</feature>
<feature type="region of interest" description="Disordered" evidence="1">
    <location>
        <begin position="1236"/>
        <end position="1311"/>
    </location>
</feature>
<dbReference type="GO" id="GO:0003677">
    <property type="term" value="F:DNA binding"/>
    <property type="evidence" value="ECO:0007669"/>
    <property type="project" value="InterPro"/>
</dbReference>